<reference evidence="5" key="2">
    <citation type="journal article" date="2007" name="PLoS Biol.">
        <title>Survey sequencing and comparative analysis of the elephant shark (Callorhinchus milii) genome.</title>
        <authorList>
            <person name="Venkatesh B."/>
            <person name="Kirkness E.F."/>
            <person name="Loh Y.H."/>
            <person name="Halpern A.L."/>
            <person name="Lee A.P."/>
            <person name="Johnson J."/>
            <person name="Dandona N."/>
            <person name="Viswanathan L.D."/>
            <person name="Tay A."/>
            <person name="Venter J.C."/>
            <person name="Strausberg R.L."/>
            <person name="Brenner S."/>
        </authorList>
    </citation>
    <scope>NUCLEOTIDE SEQUENCE [LARGE SCALE GENOMIC DNA]</scope>
</reference>
<feature type="coiled-coil region" evidence="1">
    <location>
        <begin position="3760"/>
        <end position="3801"/>
    </location>
</feature>
<dbReference type="GO" id="GO:0005794">
    <property type="term" value="C:Golgi apparatus"/>
    <property type="evidence" value="ECO:0007669"/>
    <property type="project" value="InterPro"/>
</dbReference>
<dbReference type="Gene3D" id="1.10.287.1490">
    <property type="match status" value="1"/>
</dbReference>
<feature type="region of interest" description="Disordered" evidence="2">
    <location>
        <begin position="1"/>
        <end position="25"/>
    </location>
</feature>
<evidence type="ECO:0000256" key="2">
    <source>
        <dbReference type="SAM" id="MobiDB-lite"/>
    </source>
</evidence>
<feature type="coiled-coil region" evidence="1">
    <location>
        <begin position="1990"/>
        <end position="2111"/>
    </location>
</feature>
<feature type="region of interest" description="Disordered" evidence="2">
    <location>
        <begin position="2152"/>
        <end position="2178"/>
    </location>
</feature>
<evidence type="ECO:0000313" key="5">
    <source>
        <dbReference type="Proteomes" id="UP000314986"/>
    </source>
</evidence>
<feature type="coiled-coil region" evidence="1">
    <location>
        <begin position="689"/>
        <end position="765"/>
    </location>
</feature>
<keyword evidence="5" id="KW-1185">Reference proteome</keyword>
<dbReference type="Gene3D" id="1.10.287.2610">
    <property type="match status" value="1"/>
</dbReference>
<evidence type="ECO:0000256" key="3">
    <source>
        <dbReference type="SAM" id="Phobius"/>
    </source>
</evidence>
<feature type="coiled-coil region" evidence="1">
    <location>
        <begin position="3826"/>
        <end position="4005"/>
    </location>
</feature>
<feature type="coiled-coil region" evidence="1">
    <location>
        <begin position="1791"/>
        <end position="1859"/>
    </location>
</feature>
<feature type="coiled-coil region" evidence="1">
    <location>
        <begin position="312"/>
        <end position="427"/>
    </location>
</feature>
<feature type="coiled-coil region" evidence="1">
    <location>
        <begin position="1899"/>
        <end position="1954"/>
    </location>
</feature>
<accession>A0A4W3KBX0</accession>
<feature type="coiled-coil region" evidence="1">
    <location>
        <begin position="1695"/>
        <end position="1747"/>
    </location>
</feature>
<feature type="coiled-coil region" evidence="1">
    <location>
        <begin position="2333"/>
        <end position="2381"/>
    </location>
</feature>
<feature type="coiled-coil region" evidence="1">
    <location>
        <begin position="1095"/>
        <end position="1216"/>
    </location>
</feature>
<organism evidence="4 5">
    <name type="scientific">Callorhinchus milii</name>
    <name type="common">Ghost shark</name>
    <dbReference type="NCBI Taxonomy" id="7868"/>
    <lineage>
        <taxon>Eukaryota</taxon>
        <taxon>Metazoa</taxon>
        <taxon>Chordata</taxon>
        <taxon>Craniata</taxon>
        <taxon>Vertebrata</taxon>
        <taxon>Chondrichthyes</taxon>
        <taxon>Holocephali</taxon>
        <taxon>Chimaeriformes</taxon>
        <taxon>Callorhinchidae</taxon>
        <taxon>Callorhinchus</taxon>
    </lineage>
</organism>
<feature type="coiled-coil region" evidence="1">
    <location>
        <begin position="892"/>
        <end position="1017"/>
    </location>
</feature>
<dbReference type="PANTHER" id="PTHR18887:SF4">
    <property type="entry name" value="GOLGIN SUBFAMILY B MEMBER 1-LIKE"/>
    <property type="match status" value="1"/>
</dbReference>
<feature type="coiled-coil region" evidence="1">
    <location>
        <begin position="145"/>
        <end position="266"/>
    </location>
</feature>
<protein>
    <submittedName>
        <fullName evidence="4">Golgin subfamily B member 1-like</fullName>
    </submittedName>
</protein>
<feature type="coiled-coil region" evidence="1">
    <location>
        <begin position="3045"/>
        <end position="3207"/>
    </location>
</feature>
<feature type="coiled-coil region" evidence="1">
    <location>
        <begin position="2683"/>
        <end position="2836"/>
    </location>
</feature>
<reference evidence="5" key="3">
    <citation type="journal article" date="2014" name="Nature">
        <title>Elephant shark genome provides unique insights into gnathostome evolution.</title>
        <authorList>
            <consortium name="International Elephant Shark Genome Sequencing Consortium"/>
            <person name="Venkatesh B."/>
            <person name="Lee A.P."/>
            <person name="Ravi V."/>
            <person name="Maurya A.K."/>
            <person name="Lian M.M."/>
            <person name="Swann J.B."/>
            <person name="Ohta Y."/>
            <person name="Flajnik M.F."/>
            <person name="Sutoh Y."/>
            <person name="Kasahara M."/>
            <person name="Hoon S."/>
            <person name="Gangu V."/>
            <person name="Roy S.W."/>
            <person name="Irimia M."/>
            <person name="Korzh V."/>
            <person name="Kondrychyn I."/>
            <person name="Lim Z.W."/>
            <person name="Tay B.H."/>
            <person name="Tohari S."/>
            <person name="Kong K.W."/>
            <person name="Ho S."/>
            <person name="Lorente-Galdos B."/>
            <person name="Quilez J."/>
            <person name="Marques-Bonet T."/>
            <person name="Raney B.J."/>
            <person name="Ingham P.W."/>
            <person name="Tay A."/>
            <person name="Hillier L.W."/>
            <person name="Minx P."/>
            <person name="Boehm T."/>
            <person name="Wilson R.K."/>
            <person name="Brenner S."/>
            <person name="Warren W.C."/>
        </authorList>
    </citation>
    <scope>NUCLEOTIDE SEQUENCE [LARGE SCALE GENOMIC DNA]</scope>
</reference>
<sequence length="4186" mass="484351">MQADLEQVTKRAASQASESGSADELQSRLLEWQEMVSEATLTRGQAKEEKAVMELRMAQIEEEREELIEDDWFFPGCSDPALVSGQQELEEELVQLRRLGKQQGQRKRGIDNSNLQDEYEYDEKRHFDDSSICMESPDISGGENMGGLRTVVEELELERNSLQEQILVLEERCQELEDKAQLRARIETLQNEMDRFQSQISLLRTQQQRDSEKHQQIVSSLNDQLKEIRDKKDILETTLVDKEKILVEASAKLQEIDKLKDFLNEQELDNKDHCAKLLQTEENLVEVTKKCKVFEVECTDLKTTVLDLTEKLSSNKEKVQKHECAMEVLREDLEQTNDELERLNSSHLEERARLIEDLQNCEREMDTLKEGIVEKENELAIISGSLADHSEQIEQLKKQIKSKEQQARDLEASLIKAEREVLLLKETRGEDEQDVNIRISSLVDQLSNIESELKTAQDGSEAKGKEIEIQMKQIRENNDTIQSLRSEIQKQNTYYLAQLAECQSQISSLKDHIAVTGQKLQETSVANEQEIGLLKAQLSESSSAKDELNRLLKEKEQSFESGMKTLKDQYNIIAAQADGKDDELVKLSKQLAEHTEHKEYAEKTLQNKTEMVSNLEQRLQTVEQTNSQLTQEVQIREVESKELKTQVGELSRSVLDLENQVKTLNGTNTQLQLTLDKNALDFSEQIKLVSELNEKSANLMQIRSSLESQVKDLTIENKTLKELQSNKDDELSNKTVLMQELEHKIESKEVEISQCMKTISQLQAEKDNLTPKAEYLKIMEQKEMTLVEQLDGKLNECTVLKNQLLEHQKTTEHTQGQVTSLTTQLEQLQHLITENKDALSNKDAECISLQNQLRLGQESLMQLGNQMNIGLVEKDAALKEKLSDCNGLQNQLSEQHVATKNLQDEVQTLEEERNKLRQWLADKESAANVQFTERLSLQEQLDQKTDSIALLQQQVETLTIQAEKVQRENKEFQISVSKRNVEYDRLQGKVNERQTAAALLEDQLQVLNAENGKLKDELKETISVLESRSNEVVSLQSLLSQQDEMTASLKNEISTLNCTAKKLACELQEKEGTLNQQVLSLQQFQAKTSQDETHLTQYMQIIAQLQNQVQALVSEATQLKLTLQEKETLVQQQTKDISNLQKTAAEFTVLKSQFVENMETISKLQNQIQDMTVHSQEFKQNMEAKDVMLACKVGDYVKLKAELSEAQDTVSHLRLQLASGSSEADQLKVILQEKELALTQIKESSTVWNEELALKMQTKEGECENFRGKIISLEDTISRLNNQTKEQHLEINQLKEVLLGKESSLSQQGKTLRKLQDKVGEIDLLKSQFTESTELTSQLQSQVQNLLFDSKKCEQMLQEKEIAFTHLQDRYATQSEQLNELGGILSSKEEELAGLRRQLHEKDETVQVTESNVNALNSEVEVLRQELEKGRLSLKDYVNLLQQRDEMLVANEKNTDTQRASLEMQKEQYKKVEKQLETLNQNMQQKDLTLQTLQEKSLGQAQHIEQLEMDLRVLSEKSSQESQDKIGSIQNLQQQCDQLFQEKARLEQCVTSLNLEKQEMDASYQSQLQQKLEELQVLEENIATHMCRAREQIDVMQHMKGENEHLQTQVSLKSEEIAGLKLEIQEVKQILKKSEQKLAECAREAEQISPLTEKLGDLEKKLELKDVNIGTLQQAFDTLQEQLSEQSLQTRAKQLKEQEKLVSTYSQQVDEKQAKLDELVLSNESIISELRQLLREKEHEIGNLQNSASAREKGTTEMTENMAAKLLISEEETFALHNELKQTKSIHHLELETLQGEIAELRGTEEQCQLKLKRQSDLDENDQQANSLQEEFNNLEQELKKKTEQLDSASKEEAQLLEALQKKDQAVYTLTVQISQHQDLVTSLSQQLKEKDASILHLTKSISREMVKAAEEKKQLADEVQTLEMQQRVSDENIKKLTEEVREFKKQTEQQEMLVHTKEAQRLELTTEQEQLHSQIGALTKARDLLKKKFQAALVTRRDLMKKVEELQREITGVAEKERKITELQETCKVLEDQVHKLSSDLTSGQKQIKELELHLERLKQQLMEKDSDLNALSESLSDKETFVDQLQQSVHEWEKEKEVLSAQLLQMAKERDSLIVKHHSELEEKEKTFEVERCQFHSNLEKLNMELTKKLEHSGGESSSKSETPTSAEDVNDGESEENDLLTVLKQEKELVQKKLQAALLARREVIKKAHEKDKLHREQLSQQKEEYNQISKLYSTQTKELESVKEQLSVHETKLTEFEYNQELIGLLQNQLSSVEVTLSDKENTLKQFRLQLEVQESKMLALLGQQDGIQSLENKLATMVSTLATKDMDLKRLEKDVDQFYRQINELQAELENAQIIIADKSEEAQMLKQSFSNLECQHQQEKDSQAAEISQLRSHCKSILTETENLKITLEQTTKEKENHHCSLVRLESQLLELHQDKDLFVAQLTALRKENATLTAALEQTAQSQEKVQDDTICAEDILTVKSELEKVQETVQERGSTITTLELALSEKEKLIEGLQLQIQKHSIFYEMEKERTQTNVLEVQQGAPDNPAETKSRELIQRKLQAALISRKEALKENQTLKYKINTLASEKEDFMSKVSILEKSLVDMKKEQELVQIEISSNHEEKKKLLSEVDRVFTENQNLIASCDSLKYTLETVSEEKQVFSHQLNLLKKTQAVETSEWKAKYDELKQEYESLLQAYENIGNEMDKMRQIVEATRKEKREVLFKLHELEAKTQDLEKQLEEATDQNENMKDKMRKFAKSKQQKVQELEDEIERLNEFQTRSAAKPSQTFQMSAQYNQLREENKLLQETYEELKIQLETTQNEKEQLLKEVNLSTSSREDLQAKNNIFQSELQSQINFTLQKNESLSSEMDSLWTKLAAKDEEVRVLEEERCLLSEKLERLELSCEEEGHEKNRTIARIQHELKSHQRDTVNLNEKVKILEDDKSLLQEELENVQEMSDKVKNEKEYLEAELLKNADRIDTLTEDLKTLRLRNNLLVNELDSFKEAKHNLIKEKEMQEVKLVKEFEEKLRSAQSGSTRSKSTTKELQELLKEKQQEINQLQKDCIRYQELLLDLERKIKASEFSSEEVQKKLELMTTEASKSDKEIKCLKDELINYKILLNDTRSEADRLRAQCSGLMDEVSEKDEKTKAQITEKEKELLMILDQQKTVHNKEIMDFQEKLDSLERDKDRVVGELLELQAELNGRDLHIKKLQVESNNNLAKLAAFAKSMSSLQDDRDRIIEETKQWENRFQETIQSKENQVQTKDEMLQKLNEEIKLKTFDIQELQRRVLKLEQTITEINLCSNDTEVKYQKEISNLNDIIREHSERLETTQKSLKEKEESLYKLSQENNNLRVQLSDTSDSVSKLEITQRTLEKELAEKQSESRQLQYENEGFCTELQKQSAISQQLKSMLSNKDAEISKLVSSKDGEMSEYLSEIQGQCRKQIEDYDRKLQILQDDKYNAYSECRKTETKVQELQIQFDKAREEKDQAIAKMDAFTKSMTSLQDDRDRIISNYRELEERHLSTQRQKDGIIQESVTENSKLKQELRNLLNRMDDLNSENAMLKAQLIKYREELNQVLSLKDNQLKELLEKQLQQIKKLESEKVSFEEQCREAQKSLEHQSENTKALQMENGQIVEQVEELRTILAQMKKDKSEINETQLVLELEQKLATKVLECNELQMDLNVKTTKLLELERKIIDAEQSAGKKLYELQAKSTVAMEMFQRTTETAENETNTAEVTVAELPEDFKMDQRLLDVLNQNQELTSQIRSLEKAIISLQNERDRLIDDLKQQQIKHELKSKGVTGLNDQTSWIGSDDSEISRYRNRVEELEKLLQLTKKTQEQTEQEIASYQNELAELRSEKNLLLTQSNAVKEQYLIALADREAQIAELKQLHQEARGSGAVRTLSNTYPIQRLEAVSLVGNENVAEQVKSLLVEKKQLQIEAQGYLQELHQKELQFQQCIEEKTVLSSQLKAVSQSLRDTQLRYGDLQNRYYRLERQYQTMRSSLQDEQQDEASEEVPPGAPQERASVIVEIDNLELSELQRRLLASEQRNNSAQQEMSQLSEMLADERLRRHGAEEALLKTEERLKTLDTAPSRAAPREYMIQLESDDEREALIIDPSEHVVVHKVKRGALSFKRWLRGRSFYCSKLMGSRARSRYLVFVYFATLHILVFMCLTGLL</sequence>
<keyword evidence="3" id="KW-0812">Transmembrane</keyword>
<feature type="compositionally biased region" description="Low complexity" evidence="2">
    <location>
        <begin position="2157"/>
        <end position="2168"/>
    </location>
</feature>
<feature type="coiled-coil region" evidence="1">
    <location>
        <begin position="1459"/>
        <end position="1588"/>
    </location>
</feature>
<feature type="region of interest" description="Disordered" evidence="2">
    <location>
        <begin position="4009"/>
        <end position="4032"/>
    </location>
</feature>
<dbReference type="InterPro" id="IPR026202">
    <property type="entry name" value="GOLGB1"/>
</dbReference>
<reference evidence="5" key="1">
    <citation type="journal article" date="2006" name="Science">
        <title>Ancient noncoding elements conserved in the human genome.</title>
        <authorList>
            <person name="Venkatesh B."/>
            <person name="Kirkness E.F."/>
            <person name="Loh Y.H."/>
            <person name="Halpern A.L."/>
            <person name="Lee A.P."/>
            <person name="Johnson J."/>
            <person name="Dandona N."/>
            <person name="Viswanathan L.D."/>
            <person name="Tay A."/>
            <person name="Venter J.C."/>
            <person name="Strausberg R.L."/>
            <person name="Brenner S."/>
        </authorList>
    </citation>
    <scope>NUCLEOTIDE SEQUENCE [LARGE SCALE GENOMIC DNA]</scope>
</reference>
<keyword evidence="3" id="KW-1133">Transmembrane helix</keyword>
<feature type="coiled-coil region" evidence="1">
    <location>
        <begin position="1263"/>
        <end position="1297"/>
    </location>
</feature>
<reference evidence="4" key="5">
    <citation type="submission" date="2025-09" db="UniProtKB">
        <authorList>
            <consortium name="Ensembl"/>
        </authorList>
    </citation>
    <scope>IDENTIFICATION</scope>
</reference>
<feature type="coiled-coil region" evidence="1">
    <location>
        <begin position="4045"/>
        <end position="4079"/>
    </location>
</feature>
<feature type="coiled-coil region" evidence="1">
    <location>
        <begin position="1378"/>
        <end position="1433"/>
    </location>
</feature>
<feature type="coiled-coil region" evidence="1">
    <location>
        <begin position="3236"/>
        <end position="3397"/>
    </location>
</feature>
<evidence type="ECO:0000313" key="4">
    <source>
        <dbReference type="Ensembl" id="ENSCMIP00000042635.1"/>
    </source>
</evidence>
<evidence type="ECO:0000256" key="1">
    <source>
        <dbReference type="SAM" id="Coils"/>
    </source>
</evidence>
<name>A0A4W3KBX0_CALMI</name>
<feature type="coiled-coil region" evidence="1">
    <location>
        <begin position="43"/>
        <end position="70"/>
    </location>
</feature>
<keyword evidence="1" id="KW-0175">Coiled coil</keyword>
<proteinExistence type="predicted"/>
<dbReference type="PANTHER" id="PTHR18887">
    <property type="entry name" value="GOLGI-ASSOCIATED PROTEIN GCP360-RELATED"/>
    <property type="match status" value="1"/>
</dbReference>
<feature type="coiled-coil region" evidence="1">
    <location>
        <begin position="1617"/>
        <end position="1644"/>
    </location>
</feature>
<feature type="coiled-coil region" evidence="1">
    <location>
        <begin position="2922"/>
        <end position="3012"/>
    </location>
</feature>
<dbReference type="Proteomes" id="UP000314986">
    <property type="component" value="Unassembled WGS sequence"/>
</dbReference>
<dbReference type="Ensembl" id="ENSCMIT00000043254.1">
    <property type="protein sequence ID" value="ENSCMIP00000042635.1"/>
    <property type="gene ID" value="ENSCMIG00000017725.1"/>
</dbReference>
<keyword evidence="3" id="KW-0472">Membrane</keyword>
<feature type="coiled-coil region" evidence="1">
    <location>
        <begin position="3473"/>
        <end position="3710"/>
    </location>
</feature>
<feature type="coiled-coil region" evidence="1">
    <location>
        <begin position="598"/>
        <end position="660"/>
    </location>
</feature>
<reference evidence="4" key="4">
    <citation type="submission" date="2025-08" db="UniProtKB">
        <authorList>
            <consortium name="Ensembl"/>
        </authorList>
    </citation>
    <scope>IDENTIFICATION</scope>
</reference>
<feature type="transmembrane region" description="Helical" evidence="3">
    <location>
        <begin position="4165"/>
        <end position="4185"/>
    </location>
</feature>
<dbReference type="GeneTree" id="ENSGT00730000111007"/>